<dbReference type="RefSeq" id="XP_033392910.1">
    <property type="nucleotide sequence ID" value="XM_033539386.1"/>
</dbReference>
<dbReference type="CDD" id="cd00067">
    <property type="entry name" value="GAL4"/>
    <property type="match status" value="1"/>
</dbReference>
<dbReference type="CDD" id="cd12148">
    <property type="entry name" value="fungal_TF_MHR"/>
    <property type="match status" value="1"/>
</dbReference>
<gene>
    <name evidence="10" type="ORF">K452DRAFT_278809</name>
</gene>
<dbReference type="GO" id="GO:0008270">
    <property type="term" value="F:zinc ion binding"/>
    <property type="evidence" value="ECO:0007669"/>
    <property type="project" value="InterPro"/>
</dbReference>
<evidence type="ECO:0000256" key="6">
    <source>
        <dbReference type="ARBA" id="ARBA00023163"/>
    </source>
</evidence>
<dbReference type="AlphaFoldDB" id="A0A6A6AZ27"/>
<keyword evidence="5" id="KW-0238">DNA-binding</keyword>
<keyword evidence="2" id="KW-0479">Metal-binding</keyword>
<feature type="compositionally biased region" description="Polar residues" evidence="8">
    <location>
        <begin position="121"/>
        <end position="133"/>
    </location>
</feature>
<name>A0A6A6AZ27_9PEZI</name>
<feature type="region of interest" description="Disordered" evidence="8">
    <location>
        <begin position="754"/>
        <end position="780"/>
    </location>
</feature>
<dbReference type="Proteomes" id="UP000799438">
    <property type="component" value="Unassembled WGS sequence"/>
</dbReference>
<dbReference type="GO" id="GO:0006351">
    <property type="term" value="P:DNA-templated transcription"/>
    <property type="evidence" value="ECO:0007669"/>
    <property type="project" value="InterPro"/>
</dbReference>
<dbReference type="EMBL" id="ML995505">
    <property type="protein sequence ID" value="KAF2137192.1"/>
    <property type="molecule type" value="Genomic_DNA"/>
</dbReference>
<sequence length="813" mass="91138">MSSETSAKKVRSACRRCRLRRVKCDGQVPACGNCAKAGVPCMDVDGRNAEQLIPRTFLVNGPARIRWLENVIRTNIPDFDLAAGPQVDLSSLESPPGLPTAQNEASPSFPFSVEGDDDHPPQQQFVSSPQNPQVPKRPHTTMASSGSERPLAEEARSVVTDLGMLTLNSDSRQRHYLGSSSGLLFTRIIGAGPEDFSSPQQGDGRSVPRDNHTIEPTRSERSRAFAQHRQAKRLHQQLYTQLQNDLPTKEETYSLLETYFREVHPDHPCLHAPSFLDAVQALYDSADLGPDTSVGHNGWPESIKPFPYNGNFEKLAGAEVTPISIYAAAFQVFMVLNLAATVRTRGKNFEVSPTRFYRAAMSYAAECFSSITLPSLQGLILLAVRSLMIPAEINIWTLVHICIAHSIDLGIHREHEDLRNESRNIRRFIFYTAYSLERRSIATIQGRPLGIRDEAFDVQLPSMTGQTSNQVWESDLFGIKEVAAQLDSYSIHNFKLHRILSNIKLLLYHLPTGTNTFLWPNDTFKCQHDLQKELNDWFQQIPGTISQLRMSGDLEPAEIELFRLKLKLRYHAAMILLYQPSQAIRNPNMRSLKTCFDHAIERIRGYDALHARDSLYLSWRTVQSIFASGTVMVYCFWASNVMQQSVSFISLPKELRTCSNLLSASGEWWPSVKRGKESFERIVDLTMQRWGQLQVGTGSESARSSITTSIPACAPSDVEERRMRESLMEPVPHTAQNRSGESFQNNASFDLDAHQPFGTSFGKPTASEPGNGITTEERVDPEIEAFFNNSLLGDSMWDFLDVTTENHIGMGGL</sequence>
<comment type="subcellular location">
    <subcellularLocation>
        <location evidence="1">Nucleus</location>
    </subcellularLocation>
</comment>
<dbReference type="GO" id="GO:0000981">
    <property type="term" value="F:DNA-binding transcription factor activity, RNA polymerase II-specific"/>
    <property type="evidence" value="ECO:0007669"/>
    <property type="project" value="InterPro"/>
</dbReference>
<dbReference type="SMART" id="SM00906">
    <property type="entry name" value="Fungal_trans"/>
    <property type="match status" value="1"/>
</dbReference>
<dbReference type="GO" id="GO:0043565">
    <property type="term" value="F:sequence-specific DNA binding"/>
    <property type="evidence" value="ECO:0007669"/>
    <property type="project" value="TreeGrafter"/>
</dbReference>
<feature type="region of interest" description="Disordered" evidence="8">
    <location>
        <begin position="87"/>
        <end position="155"/>
    </location>
</feature>
<keyword evidence="11" id="KW-1185">Reference proteome</keyword>
<evidence type="ECO:0000256" key="5">
    <source>
        <dbReference type="ARBA" id="ARBA00023125"/>
    </source>
</evidence>
<dbReference type="SMART" id="SM00066">
    <property type="entry name" value="GAL4"/>
    <property type="match status" value="1"/>
</dbReference>
<dbReference type="InterPro" id="IPR052202">
    <property type="entry name" value="Yeast_MetPath_Reg"/>
</dbReference>
<dbReference type="GO" id="GO:0005634">
    <property type="term" value="C:nucleus"/>
    <property type="evidence" value="ECO:0007669"/>
    <property type="project" value="UniProtKB-SubCell"/>
</dbReference>
<reference evidence="10" key="1">
    <citation type="journal article" date="2020" name="Stud. Mycol.">
        <title>101 Dothideomycetes genomes: a test case for predicting lifestyles and emergence of pathogens.</title>
        <authorList>
            <person name="Haridas S."/>
            <person name="Albert R."/>
            <person name="Binder M."/>
            <person name="Bloem J."/>
            <person name="Labutti K."/>
            <person name="Salamov A."/>
            <person name="Andreopoulos B."/>
            <person name="Baker S."/>
            <person name="Barry K."/>
            <person name="Bills G."/>
            <person name="Bluhm B."/>
            <person name="Cannon C."/>
            <person name="Castanera R."/>
            <person name="Culley D."/>
            <person name="Daum C."/>
            <person name="Ezra D."/>
            <person name="Gonzalez J."/>
            <person name="Henrissat B."/>
            <person name="Kuo A."/>
            <person name="Liang C."/>
            <person name="Lipzen A."/>
            <person name="Lutzoni F."/>
            <person name="Magnuson J."/>
            <person name="Mondo S."/>
            <person name="Nolan M."/>
            <person name="Ohm R."/>
            <person name="Pangilinan J."/>
            <person name="Park H.-J."/>
            <person name="Ramirez L."/>
            <person name="Alfaro M."/>
            <person name="Sun H."/>
            <person name="Tritt A."/>
            <person name="Yoshinaga Y."/>
            <person name="Zwiers L.-H."/>
            <person name="Turgeon B."/>
            <person name="Goodwin S."/>
            <person name="Spatafora J."/>
            <person name="Crous P."/>
            <person name="Grigoriev I."/>
        </authorList>
    </citation>
    <scope>NUCLEOTIDE SEQUENCE</scope>
    <source>
        <strain evidence="10">CBS 121167</strain>
    </source>
</reference>
<dbReference type="GO" id="GO:0045944">
    <property type="term" value="P:positive regulation of transcription by RNA polymerase II"/>
    <property type="evidence" value="ECO:0007669"/>
    <property type="project" value="TreeGrafter"/>
</dbReference>
<dbReference type="OrthoDB" id="25921at2759"/>
<evidence type="ECO:0000256" key="1">
    <source>
        <dbReference type="ARBA" id="ARBA00004123"/>
    </source>
</evidence>
<evidence type="ECO:0000256" key="7">
    <source>
        <dbReference type="ARBA" id="ARBA00023242"/>
    </source>
</evidence>
<dbReference type="Pfam" id="PF04082">
    <property type="entry name" value="Fungal_trans"/>
    <property type="match status" value="1"/>
</dbReference>
<feature type="domain" description="Zn(2)-C6 fungal-type" evidence="9">
    <location>
        <begin position="13"/>
        <end position="43"/>
    </location>
</feature>
<keyword evidence="3" id="KW-0862">Zinc</keyword>
<dbReference type="Pfam" id="PF00172">
    <property type="entry name" value="Zn_clus"/>
    <property type="match status" value="1"/>
</dbReference>
<dbReference type="InterPro" id="IPR001138">
    <property type="entry name" value="Zn2Cys6_DnaBD"/>
</dbReference>
<evidence type="ECO:0000256" key="2">
    <source>
        <dbReference type="ARBA" id="ARBA00022723"/>
    </source>
</evidence>
<feature type="compositionally biased region" description="Basic and acidic residues" evidence="8">
    <location>
        <begin position="206"/>
        <end position="223"/>
    </location>
</feature>
<evidence type="ECO:0000313" key="11">
    <source>
        <dbReference type="Proteomes" id="UP000799438"/>
    </source>
</evidence>
<dbReference type="PANTHER" id="PTHR47782:SF1">
    <property type="entry name" value="PYRIMIDINE PATHWAY REGULATORY PROTEIN 1"/>
    <property type="match status" value="1"/>
</dbReference>
<evidence type="ECO:0000256" key="8">
    <source>
        <dbReference type="SAM" id="MobiDB-lite"/>
    </source>
</evidence>
<dbReference type="PROSITE" id="PS50048">
    <property type="entry name" value="ZN2_CY6_FUNGAL_2"/>
    <property type="match status" value="1"/>
</dbReference>
<feature type="region of interest" description="Disordered" evidence="8">
    <location>
        <begin position="192"/>
        <end position="230"/>
    </location>
</feature>
<keyword evidence="6" id="KW-0804">Transcription</keyword>
<evidence type="ECO:0000256" key="4">
    <source>
        <dbReference type="ARBA" id="ARBA00023015"/>
    </source>
</evidence>
<evidence type="ECO:0000256" key="3">
    <source>
        <dbReference type="ARBA" id="ARBA00022833"/>
    </source>
</evidence>
<dbReference type="InterPro" id="IPR007219">
    <property type="entry name" value="XnlR_reg_dom"/>
</dbReference>
<dbReference type="GeneID" id="54296882"/>
<keyword evidence="7" id="KW-0539">Nucleus</keyword>
<dbReference type="Gene3D" id="4.10.240.10">
    <property type="entry name" value="Zn(2)-C6 fungal-type DNA-binding domain"/>
    <property type="match status" value="1"/>
</dbReference>
<accession>A0A6A6AZ27</accession>
<evidence type="ECO:0000313" key="10">
    <source>
        <dbReference type="EMBL" id="KAF2137192.1"/>
    </source>
</evidence>
<dbReference type="SUPFAM" id="SSF57701">
    <property type="entry name" value="Zn2/Cys6 DNA-binding domain"/>
    <property type="match status" value="1"/>
</dbReference>
<dbReference type="InterPro" id="IPR036864">
    <property type="entry name" value="Zn2-C6_fun-type_DNA-bd_sf"/>
</dbReference>
<evidence type="ECO:0000259" key="9">
    <source>
        <dbReference type="PROSITE" id="PS50048"/>
    </source>
</evidence>
<keyword evidence="4" id="KW-0805">Transcription regulation</keyword>
<organism evidence="10 11">
    <name type="scientific">Aplosporella prunicola CBS 121167</name>
    <dbReference type="NCBI Taxonomy" id="1176127"/>
    <lineage>
        <taxon>Eukaryota</taxon>
        <taxon>Fungi</taxon>
        <taxon>Dikarya</taxon>
        <taxon>Ascomycota</taxon>
        <taxon>Pezizomycotina</taxon>
        <taxon>Dothideomycetes</taxon>
        <taxon>Dothideomycetes incertae sedis</taxon>
        <taxon>Botryosphaeriales</taxon>
        <taxon>Aplosporellaceae</taxon>
        <taxon>Aplosporella</taxon>
    </lineage>
</organism>
<dbReference type="PANTHER" id="PTHR47782">
    <property type="entry name" value="ZN(II)2CYS6 TRANSCRIPTION FACTOR (EUROFUNG)-RELATED"/>
    <property type="match status" value="1"/>
</dbReference>
<dbReference type="PROSITE" id="PS00463">
    <property type="entry name" value="ZN2_CY6_FUNGAL_1"/>
    <property type="match status" value="1"/>
</dbReference>
<protein>
    <recommendedName>
        <fullName evidence="9">Zn(2)-C6 fungal-type domain-containing protein</fullName>
    </recommendedName>
</protein>
<proteinExistence type="predicted"/>